<protein>
    <submittedName>
        <fullName evidence="3">Uncharacterized protein</fullName>
    </submittedName>
</protein>
<evidence type="ECO:0000313" key="4">
    <source>
        <dbReference type="Proteomes" id="UP000779809"/>
    </source>
</evidence>
<organism evidence="3 4">
    <name type="scientific">Candidatus Korobacter versatilis</name>
    <dbReference type="NCBI Taxonomy" id="658062"/>
    <lineage>
        <taxon>Bacteria</taxon>
        <taxon>Pseudomonadati</taxon>
        <taxon>Acidobacteriota</taxon>
        <taxon>Terriglobia</taxon>
        <taxon>Terriglobales</taxon>
        <taxon>Candidatus Korobacteraceae</taxon>
        <taxon>Candidatus Korobacter</taxon>
    </lineage>
</organism>
<comment type="caution">
    <text evidence="3">The sequence shown here is derived from an EMBL/GenBank/DDBJ whole genome shotgun (WGS) entry which is preliminary data.</text>
</comment>
<keyword evidence="1" id="KW-1133">Transmembrane helix</keyword>
<evidence type="ECO:0000313" key="3">
    <source>
        <dbReference type="EMBL" id="MBI2679301.1"/>
    </source>
</evidence>
<accession>A0A932A9S2</accession>
<evidence type="ECO:0000256" key="1">
    <source>
        <dbReference type="SAM" id="Phobius"/>
    </source>
</evidence>
<evidence type="ECO:0000256" key="2">
    <source>
        <dbReference type="SAM" id="SignalP"/>
    </source>
</evidence>
<dbReference type="AlphaFoldDB" id="A0A932A9S2"/>
<gene>
    <name evidence="3" type="ORF">HYX28_11020</name>
</gene>
<name>A0A932A9S2_9BACT</name>
<feature type="signal peptide" evidence="2">
    <location>
        <begin position="1"/>
        <end position="30"/>
    </location>
</feature>
<feature type="transmembrane region" description="Helical" evidence="1">
    <location>
        <begin position="40"/>
        <end position="56"/>
    </location>
</feature>
<dbReference type="EMBL" id="JACPNR010000014">
    <property type="protein sequence ID" value="MBI2679301.1"/>
    <property type="molecule type" value="Genomic_DNA"/>
</dbReference>
<reference evidence="3" key="1">
    <citation type="submission" date="2020-07" db="EMBL/GenBank/DDBJ databases">
        <title>Huge and variable diversity of episymbiotic CPR bacteria and DPANN archaea in groundwater ecosystems.</title>
        <authorList>
            <person name="He C.Y."/>
            <person name="Keren R."/>
            <person name="Whittaker M."/>
            <person name="Farag I.F."/>
            <person name="Doudna J."/>
            <person name="Cate J.H.D."/>
            <person name="Banfield J.F."/>
        </authorList>
    </citation>
    <scope>NUCLEOTIDE SEQUENCE</scope>
    <source>
        <strain evidence="3">NC_groundwater_580_Pr5_B-0.1um_64_19</strain>
    </source>
</reference>
<proteinExistence type="predicted"/>
<keyword evidence="1" id="KW-0472">Membrane</keyword>
<dbReference type="Proteomes" id="UP000779809">
    <property type="component" value="Unassembled WGS sequence"/>
</dbReference>
<sequence length="73" mass="7966">MTKRSSIGAGASMALGVLLFLLASERPAHAYTDPGSGMLIWQGVVAAFLGASFYFRKFVYKFFGKKPTDTKQE</sequence>
<keyword evidence="2" id="KW-0732">Signal</keyword>
<feature type="chain" id="PRO_5037251070" evidence="2">
    <location>
        <begin position="31"/>
        <end position="73"/>
    </location>
</feature>
<keyword evidence="1" id="KW-0812">Transmembrane</keyword>